<dbReference type="Proteomes" id="UP000612956">
    <property type="component" value="Unassembled WGS sequence"/>
</dbReference>
<organism evidence="2 3">
    <name type="scientific">Nocardia camponoti</name>
    <dbReference type="NCBI Taxonomy" id="1616106"/>
    <lineage>
        <taxon>Bacteria</taxon>
        <taxon>Bacillati</taxon>
        <taxon>Actinomycetota</taxon>
        <taxon>Actinomycetes</taxon>
        <taxon>Mycobacteriales</taxon>
        <taxon>Nocardiaceae</taxon>
        <taxon>Nocardia</taxon>
    </lineage>
</organism>
<reference evidence="2" key="2">
    <citation type="submission" date="2020-09" db="EMBL/GenBank/DDBJ databases">
        <authorList>
            <person name="Sun Q."/>
            <person name="Zhou Y."/>
        </authorList>
    </citation>
    <scope>NUCLEOTIDE SEQUENCE</scope>
    <source>
        <strain evidence="2">CGMCC 4.7278</strain>
    </source>
</reference>
<dbReference type="EMBL" id="BMMW01000004">
    <property type="protein sequence ID" value="GGK62315.1"/>
    <property type="molecule type" value="Genomic_DNA"/>
</dbReference>
<evidence type="ECO:0000259" key="1">
    <source>
        <dbReference type="Pfam" id="PF21832"/>
    </source>
</evidence>
<sequence length="43" mass="4935">MTKFVDFNLKLAVIEELMYSEFPVLAPWSLRATLEARGFDGDL</sequence>
<gene>
    <name evidence="2" type="ORF">GCM10011591_38150</name>
</gene>
<accession>A0A917VCD7</accession>
<evidence type="ECO:0000313" key="3">
    <source>
        <dbReference type="Proteomes" id="UP000612956"/>
    </source>
</evidence>
<evidence type="ECO:0000313" key="2">
    <source>
        <dbReference type="EMBL" id="GGK62315.1"/>
    </source>
</evidence>
<keyword evidence="3" id="KW-1185">Reference proteome</keyword>
<reference evidence="2" key="1">
    <citation type="journal article" date="2014" name="Int. J. Syst. Evol. Microbiol.">
        <title>Complete genome sequence of Corynebacterium casei LMG S-19264T (=DSM 44701T), isolated from a smear-ripened cheese.</title>
        <authorList>
            <consortium name="US DOE Joint Genome Institute (JGI-PGF)"/>
            <person name="Walter F."/>
            <person name="Albersmeier A."/>
            <person name="Kalinowski J."/>
            <person name="Ruckert C."/>
        </authorList>
    </citation>
    <scope>NUCLEOTIDE SEQUENCE</scope>
    <source>
        <strain evidence="2">CGMCC 4.7278</strain>
    </source>
</reference>
<dbReference type="AlphaFoldDB" id="A0A917VCD7"/>
<name>A0A917VCD7_9NOCA</name>
<dbReference type="InterPro" id="IPR054187">
    <property type="entry name" value="DUF6892"/>
</dbReference>
<dbReference type="Pfam" id="PF21832">
    <property type="entry name" value="DUF6892"/>
    <property type="match status" value="1"/>
</dbReference>
<proteinExistence type="predicted"/>
<protein>
    <recommendedName>
        <fullName evidence="1">DUF6892 domain-containing protein</fullName>
    </recommendedName>
</protein>
<dbReference type="RefSeq" id="WP_268240917.1">
    <property type="nucleotide sequence ID" value="NZ_BMMW01000004.1"/>
</dbReference>
<comment type="caution">
    <text evidence="2">The sequence shown here is derived from an EMBL/GenBank/DDBJ whole genome shotgun (WGS) entry which is preliminary data.</text>
</comment>
<feature type="domain" description="DUF6892" evidence="1">
    <location>
        <begin position="1"/>
        <end position="21"/>
    </location>
</feature>